<evidence type="ECO:0000313" key="1">
    <source>
        <dbReference type="EMBL" id="CAK9092491.1"/>
    </source>
</evidence>
<dbReference type="EMBL" id="CAXAMM010040320">
    <property type="protein sequence ID" value="CAK9092491.1"/>
    <property type="molecule type" value="Genomic_DNA"/>
</dbReference>
<keyword evidence="2" id="KW-1185">Reference proteome</keyword>
<protein>
    <submittedName>
        <fullName evidence="1">Palmitoyltransferase</fullName>
    </submittedName>
</protein>
<dbReference type="Proteomes" id="UP001642464">
    <property type="component" value="Unassembled WGS sequence"/>
</dbReference>
<gene>
    <name evidence="1" type="ORF">SCF082_LOCUS43523</name>
</gene>
<sequence>GFAPNRVTLPSFTVLPWLAGYLWTSRRARTSGSEENLPSDEELMADFNARLPPKVRIYKERALKAEETLRKADQSIKALGIDLEKDDREKEELSQILPPLSLEAVALCWPSQGGEGKVPLLTALHGVLDEIHLFELESLPKLATE</sequence>
<proteinExistence type="predicted"/>
<reference evidence="1 2" key="1">
    <citation type="submission" date="2024-02" db="EMBL/GenBank/DDBJ databases">
        <authorList>
            <person name="Chen Y."/>
            <person name="Shah S."/>
            <person name="Dougan E. K."/>
            <person name="Thang M."/>
            <person name="Chan C."/>
        </authorList>
    </citation>
    <scope>NUCLEOTIDE SEQUENCE [LARGE SCALE GENOMIC DNA]</scope>
</reference>
<feature type="non-terminal residue" evidence="1">
    <location>
        <position position="145"/>
    </location>
</feature>
<name>A0ABP0QW79_9DINO</name>
<comment type="caution">
    <text evidence="1">The sequence shown here is derived from an EMBL/GenBank/DDBJ whole genome shotgun (WGS) entry which is preliminary data.</text>
</comment>
<accession>A0ABP0QW79</accession>
<organism evidence="1 2">
    <name type="scientific">Durusdinium trenchii</name>
    <dbReference type="NCBI Taxonomy" id="1381693"/>
    <lineage>
        <taxon>Eukaryota</taxon>
        <taxon>Sar</taxon>
        <taxon>Alveolata</taxon>
        <taxon>Dinophyceae</taxon>
        <taxon>Suessiales</taxon>
        <taxon>Symbiodiniaceae</taxon>
        <taxon>Durusdinium</taxon>
    </lineage>
</organism>
<evidence type="ECO:0000313" key="2">
    <source>
        <dbReference type="Proteomes" id="UP001642464"/>
    </source>
</evidence>
<feature type="non-terminal residue" evidence="1">
    <location>
        <position position="1"/>
    </location>
</feature>